<evidence type="ECO:0000256" key="1">
    <source>
        <dbReference type="SAM" id="MobiDB-lite"/>
    </source>
</evidence>
<comment type="caution">
    <text evidence="2">The sequence shown here is derived from an EMBL/GenBank/DDBJ whole genome shotgun (WGS) entry which is preliminary data.</text>
</comment>
<name>A0A117NKJ9_PENFR</name>
<dbReference type="Proteomes" id="UP000055045">
    <property type="component" value="Unassembled WGS sequence"/>
</dbReference>
<sequence length="140" mass="15390">MFRKLRVSGSKPAPSAPATTAERITVNPLPRAIHISDVRRSPTKLPREPVSDPQSISIIVANAKGAADCSYLYSVRTQRNMLRVPPAELTPLFPWEYPGSVDVSDIPWFKVETVLGKDPPSYLGNGYGASFMLAFQVQAY</sequence>
<gene>
    <name evidence="2" type="ORF">ACN42_g10994</name>
</gene>
<feature type="compositionally biased region" description="Low complexity" evidence="1">
    <location>
        <begin position="8"/>
        <end position="18"/>
    </location>
</feature>
<accession>A0A117NKJ9</accession>
<evidence type="ECO:0000313" key="2">
    <source>
        <dbReference type="EMBL" id="KUM56228.1"/>
    </source>
</evidence>
<reference evidence="2 3" key="1">
    <citation type="submission" date="2015-10" db="EMBL/GenBank/DDBJ databases">
        <title>Genome sequencing of Penicillium freii.</title>
        <authorList>
            <person name="Nguyen H.D."/>
            <person name="Visagie C.M."/>
            <person name="Seifert K.A."/>
        </authorList>
    </citation>
    <scope>NUCLEOTIDE SEQUENCE [LARGE SCALE GENOMIC DNA]</scope>
    <source>
        <strain evidence="2 3">DAOM 242723</strain>
    </source>
</reference>
<dbReference type="AlphaFoldDB" id="A0A117NKJ9"/>
<organism evidence="2 3">
    <name type="scientific">Penicillium freii</name>
    <dbReference type="NCBI Taxonomy" id="48697"/>
    <lineage>
        <taxon>Eukaryota</taxon>
        <taxon>Fungi</taxon>
        <taxon>Dikarya</taxon>
        <taxon>Ascomycota</taxon>
        <taxon>Pezizomycotina</taxon>
        <taxon>Eurotiomycetes</taxon>
        <taxon>Eurotiomycetidae</taxon>
        <taxon>Eurotiales</taxon>
        <taxon>Aspergillaceae</taxon>
        <taxon>Penicillium</taxon>
    </lineage>
</organism>
<evidence type="ECO:0000313" key="3">
    <source>
        <dbReference type="Proteomes" id="UP000055045"/>
    </source>
</evidence>
<dbReference type="STRING" id="48697.A0A117NKJ9"/>
<protein>
    <submittedName>
        <fullName evidence="2">Uncharacterized protein</fullName>
    </submittedName>
</protein>
<dbReference type="EMBL" id="LLXE01000525">
    <property type="protein sequence ID" value="KUM56228.1"/>
    <property type="molecule type" value="Genomic_DNA"/>
</dbReference>
<keyword evidence="3" id="KW-1185">Reference proteome</keyword>
<feature type="region of interest" description="Disordered" evidence="1">
    <location>
        <begin position="1"/>
        <end position="20"/>
    </location>
</feature>
<proteinExistence type="predicted"/>